<dbReference type="EMBL" id="JACHDO010000001">
    <property type="protein sequence ID" value="MBB5491950.1"/>
    <property type="molecule type" value="Genomic_DNA"/>
</dbReference>
<feature type="domain" description="HTH cro/C1-type" evidence="2">
    <location>
        <begin position="8"/>
        <end position="62"/>
    </location>
</feature>
<sequence>MASRREALARQRKTAGHTQESLAALLKVDRSTVARWESGATTPHPGQRPEIAEALQITRAQLELLLNERLRTPNRRTVLAGGGALAAGALVLPVIGAHDLRRILDTIQDARQRLDDEAIEHFERAMRQSATDDGLYGPGAALPGLLGVLAAITEAARQARSAQRGPLLRLGVRGAELAAWFYRDLGQPAAADQWRDQAITWARCVDEPALEAYVLLRRAQAAWDTRDGATMIQLSTAVLSNRWNLPSHVRAEALQQQARGRAMVGEPIGAIARSLDRAASLLAAGDGAGSLSQHYGRSLFALQAALCHAEAGRVAHAVELYETHLHPDLFSHRDHVYFSSLQALSLADTGYPEKACETALAALPVAQEVGSQRTLGELARLPGRLRPWHRRPVVRETVRELTLAAG</sequence>
<dbReference type="InterPro" id="IPR010982">
    <property type="entry name" value="Lambda_DNA-bd_dom_sf"/>
</dbReference>
<dbReference type="Pfam" id="PF01381">
    <property type="entry name" value="HTH_3"/>
    <property type="match status" value="1"/>
</dbReference>
<keyword evidence="1" id="KW-0812">Transmembrane</keyword>
<keyword evidence="1" id="KW-1133">Transmembrane helix</keyword>
<gene>
    <name evidence="3" type="ORF">HNR07_003087</name>
</gene>
<comment type="caution">
    <text evidence="3">The sequence shown here is derived from an EMBL/GenBank/DDBJ whole genome shotgun (WGS) entry which is preliminary data.</text>
</comment>
<evidence type="ECO:0000313" key="4">
    <source>
        <dbReference type="Proteomes" id="UP000579647"/>
    </source>
</evidence>
<name>A0A840W4R1_9ACTN</name>
<dbReference type="SUPFAM" id="SSF47413">
    <property type="entry name" value="lambda repressor-like DNA-binding domains"/>
    <property type="match status" value="1"/>
</dbReference>
<organism evidence="3 4">
    <name type="scientific">Nocardiopsis metallicus</name>
    <dbReference type="NCBI Taxonomy" id="179819"/>
    <lineage>
        <taxon>Bacteria</taxon>
        <taxon>Bacillati</taxon>
        <taxon>Actinomycetota</taxon>
        <taxon>Actinomycetes</taxon>
        <taxon>Streptosporangiales</taxon>
        <taxon>Nocardiopsidaceae</taxon>
        <taxon>Nocardiopsis</taxon>
    </lineage>
</organism>
<dbReference type="Gene3D" id="1.10.260.40">
    <property type="entry name" value="lambda repressor-like DNA-binding domains"/>
    <property type="match status" value="1"/>
</dbReference>
<dbReference type="CDD" id="cd00093">
    <property type="entry name" value="HTH_XRE"/>
    <property type="match status" value="1"/>
</dbReference>
<keyword evidence="4" id="KW-1185">Reference proteome</keyword>
<feature type="transmembrane region" description="Helical" evidence="1">
    <location>
        <begin position="78"/>
        <end position="96"/>
    </location>
</feature>
<protein>
    <submittedName>
        <fullName evidence="3">Transcriptional regulator with XRE-family HTH domain</fullName>
    </submittedName>
</protein>
<dbReference type="PROSITE" id="PS50943">
    <property type="entry name" value="HTH_CROC1"/>
    <property type="match status" value="1"/>
</dbReference>
<evidence type="ECO:0000259" key="2">
    <source>
        <dbReference type="PROSITE" id="PS50943"/>
    </source>
</evidence>
<reference evidence="3 4" key="1">
    <citation type="submission" date="2020-08" db="EMBL/GenBank/DDBJ databases">
        <title>Sequencing the genomes of 1000 actinobacteria strains.</title>
        <authorList>
            <person name="Klenk H.-P."/>
        </authorList>
    </citation>
    <scope>NUCLEOTIDE SEQUENCE [LARGE SCALE GENOMIC DNA]</scope>
    <source>
        <strain evidence="3 4">DSM 44598</strain>
    </source>
</reference>
<proteinExistence type="predicted"/>
<dbReference type="GO" id="GO:0003677">
    <property type="term" value="F:DNA binding"/>
    <property type="evidence" value="ECO:0007669"/>
    <property type="project" value="InterPro"/>
</dbReference>
<dbReference type="AlphaFoldDB" id="A0A840W4R1"/>
<dbReference type="Proteomes" id="UP000579647">
    <property type="component" value="Unassembled WGS sequence"/>
</dbReference>
<keyword evidence="1" id="KW-0472">Membrane</keyword>
<dbReference type="InterPro" id="IPR001387">
    <property type="entry name" value="Cro/C1-type_HTH"/>
</dbReference>
<dbReference type="SMART" id="SM00530">
    <property type="entry name" value="HTH_XRE"/>
    <property type="match status" value="1"/>
</dbReference>
<evidence type="ECO:0000256" key="1">
    <source>
        <dbReference type="SAM" id="Phobius"/>
    </source>
</evidence>
<evidence type="ECO:0000313" key="3">
    <source>
        <dbReference type="EMBL" id="MBB5491950.1"/>
    </source>
</evidence>
<accession>A0A840W4R1</accession>
<dbReference type="RefSeq" id="WP_184365542.1">
    <property type="nucleotide sequence ID" value="NZ_BAAAKM010000154.1"/>
</dbReference>